<protein>
    <recommendedName>
        <fullName evidence="12">ATP synthase subunit b</fullName>
    </recommendedName>
    <alternativeName>
        <fullName evidence="12">ATP synthase F(0) sector subunit b</fullName>
    </alternativeName>
    <alternativeName>
        <fullName evidence="12">ATPase subunit I</fullName>
    </alternativeName>
    <alternativeName>
        <fullName evidence="12">F-type ATPase subunit b</fullName>
        <shortName evidence="12">F-ATPase subunit b</shortName>
    </alternativeName>
</protein>
<evidence type="ECO:0000256" key="15">
    <source>
        <dbReference type="SAM" id="MobiDB-lite"/>
    </source>
</evidence>
<dbReference type="InterPro" id="IPR002146">
    <property type="entry name" value="ATP_synth_b/b'su_bac/chlpt"/>
</dbReference>
<sequence length="166" mass="18798">MLRVDFNLVLTMINLVVLFLILRKFLFRPVMDIMEKREAMIADGLKNAETSQTEALELKNQYEAKLQGAKEESSQMIERAKQEAKAEYDRIVNDAGTEAKKLMQSARDTMDMEREQALRDMKSQVASLAVDAARKALLDSGHGADDQSVYDQFLKEAGDPHGRTEE</sequence>
<evidence type="ECO:0000256" key="1">
    <source>
        <dbReference type="ARBA" id="ARBA00005513"/>
    </source>
</evidence>
<evidence type="ECO:0000256" key="5">
    <source>
        <dbReference type="ARBA" id="ARBA00022781"/>
    </source>
</evidence>
<keyword evidence="17" id="KW-1185">Reference proteome</keyword>
<evidence type="ECO:0000256" key="6">
    <source>
        <dbReference type="ARBA" id="ARBA00022989"/>
    </source>
</evidence>
<evidence type="ECO:0000256" key="7">
    <source>
        <dbReference type="ARBA" id="ARBA00023065"/>
    </source>
</evidence>
<keyword evidence="12" id="KW-1003">Cell membrane</keyword>
<dbReference type="NCBIfam" id="TIGR01144">
    <property type="entry name" value="ATP_synt_b"/>
    <property type="match status" value="1"/>
</dbReference>
<keyword evidence="6 12" id="KW-1133">Transmembrane helix</keyword>
<evidence type="ECO:0000256" key="10">
    <source>
        <dbReference type="ARBA" id="ARBA00025198"/>
    </source>
</evidence>
<keyword evidence="3 12" id="KW-0138">CF(0)</keyword>
<organism evidence="16 17">
    <name type="scientific">Mordavella massiliensis</name>
    <dbReference type="NCBI Taxonomy" id="1871024"/>
    <lineage>
        <taxon>Bacteria</taxon>
        <taxon>Bacillati</taxon>
        <taxon>Bacillota</taxon>
        <taxon>Clostridia</taxon>
        <taxon>Eubacteriales</taxon>
        <taxon>Clostridiaceae</taxon>
        <taxon>Mordavella</taxon>
    </lineage>
</organism>
<dbReference type="GO" id="GO:0012505">
    <property type="term" value="C:endomembrane system"/>
    <property type="evidence" value="ECO:0007669"/>
    <property type="project" value="UniProtKB-SubCell"/>
</dbReference>
<feature type="coiled-coil region" evidence="14">
    <location>
        <begin position="45"/>
        <end position="90"/>
    </location>
</feature>
<keyword evidence="7 12" id="KW-0406">Ion transport</keyword>
<keyword evidence="2 12" id="KW-0813">Transport</keyword>
<dbReference type="Proteomes" id="UP000713880">
    <property type="component" value="Unassembled WGS sequence"/>
</dbReference>
<feature type="transmembrane region" description="Helical" evidence="12">
    <location>
        <begin position="6"/>
        <end position="27"/>
    </location>
</feature>
<dbReference type="GO" id="GO:0005886">
    <property type="term" value="C:plasma membrane"/>
    <property type="evidence" value="ECO:0007669"/>
    <property type="project" value="UniProtKB-SubCell"/>
</dbReference>
<evidence type="ECO:0000256" key="4">
    <source>
        <dbReference type="ARBA" id="ARBA00022692"/>
    </source>
</evidence>
<dbReference type="GO" id="GO:0045259">
    <property type="term" value="C:proton-transporting ATP synthase complex"/>
    <property type="evidence" value="ECO:0007669"/>
    <property type="project" value="UniProtKB-KW"/>
</dbReference>
<dbReference type="InterPro" id="IPR050059">
    <property type="entry name" value="ATP_synthase_B_chain"/>
</dbReference>
<comment type="similarity">
    <text evidence="1 12 13">Belongs to the ATPase B chain family.</text>
</comment>
<comment type="subcellular location">
    <subcellularLocation>
        <location evidence="12">Cell membrane</location>
        <topology evidence="12">Single-pass membrane protein</topology>
    </subcellularLocation>
    <subcellularLocation>
        <location evidence="11">Endomembrane system</location>
        <topology evidence="11">Single-pass membrane protein</topology>
    </subcellularLocation>
</comment>
<dbReference type="Pfam" id="PF00430">
    <property type="entry name" value="ATP-synt_B"/>
    <property type="match status" value="1"/>
</dbReference>
<gene>
    <name evidence="12 16" type="primary">atpF</name>
    <name evidence="16" type="ORF">H6A13_12465</name>
</gene>
<dbReference type="RefSeq" id="WP_204909864.1">
    <property type="nucleotide sequence ID" value="NZ_JACJLV010000075.1"/>
</dbReference>
<feature type="region of interest" description="Disordered" evidence="15">
    <location>
        <begin position="141"/>
        <end position="166"/>
    </location>
</feature>
<keyword evidence="14" id="KW-0175">Coiled coil</keyword>
<dbReference type="SUPFAM" id="SSF81573">
    <property type="entry name" value="F1F0 ATP synthase subunit B, membrane domain"/>
    <property type="match status" value="1"/>
</dbReference>
<evidence type="ECO:0000313" key="16">
    <source>
        <dbReference type="EMBL" id="MBM6827892.1"/>
    </source>
</evidence>
<dbReference type="Gene3D" id="6.10.250.1580">
    <property type="match status" value="1"/>
</dbReference>
<dbReference type="CDD" id="cd06503">
    <property type="entry name" value="ATP-synt_Fo_b"/>
    <property type="match status" value="1"/>
</dbReference>
<comment type="subunit">
    <text evidence="12">F-type ATPases have 2 components, F(1) - the catalytic core - and F(0) - the membrane proton channel. F(1) has five subunits: alpha(3), beta(3), gamma(1), delta(1), epsilon(1). F(0) has three main subunits: a(1), b(2) and c(10-14). The alpha and beta chains form an alternating ring which encloses part of the gamma chain. F(1) is attached to F(0) by a central stalk formed by the gamma and epsilon chains, while a peripheral stalk is formed by the delta and b chains.</text>
</comment>
<comment type="function">
    <text evidence="10 12">F(1)F(0) ATP synthase produces ATP from ADP in the presence of a proton or sodium gradient. F-type ATPases consist of two structural domains, F(1) containing the extramembraneous catalytic core and F(0) containing the membrane proton channel, linked together by a central stalk and a peripheral stalk. During catalysis, ATP synthesis in the catalytic domain of F(1) is coupled via a rotary mechanism of the central stalk subunits to proton translocation.</text>
</comment>
<dbReference type="PANTHER" id="PTHR33445:SF2">
    <property type="entry name" value="ATP SYNTHASE SUBUNIT B', CHLOROPLASTIC"/>
    <property type="match status" value="1"/>
</dbReference>
<dbReference type="GO" id="GO:0046933">
    <property type="term" value="F:proton-transporting ATP synthase activity, rotational mechanism"/>
    <property type="evidence" value="ECO:0007669"/>
    <property type="project" value="UniProtKB-UniRule"/>
</dbReference>
<dbReference type="GO" id="GO:0046961">
    <property type="term" value="F:proton-transporting ATPase activity, rotational mechanism"/>
    <property type="evidence" value="ECO:0007669"/>
    <property type="project" value="TreeGrafter"/>
</dbReference>
<name>A0A938XKT3_9CLOT</name>
<evidence type="ECO:0000256" key="11">
    <source>
        <dbReference type="ARBA" id="ARBA00037847"/>
    </source>
</evidence>
<evidence type="ECO:0000256" key="13">
    <source>
        <dbReference type="RuleBase" id="RU003848"/>
    </source>
</evidence>
<evidence type="ECO:0000256" key="3">
    <source>
        <dbReference type="ARBA" id="ARBA00022547"/>
    </source>
</evidence>
<evidence type="ECO:0000256" key="2">
    <source>
        <dbReference type="ARBA" id="ARBA00022448"/>
    </source>
</evidence>
<dbReference type="InterPro" id="IPR028987">
    <property type="entry name" value="ATP_synth_B-like_membr_sf"/>
</dbReference>
<comment type="function">
    <text evidence="12">Component of the F(0) channel, it forms part of the peripheral stalk, linking F(1) to F(0).</text>
</comment>
<evidence type="ECO:0000256" key="14">
    <source>
        <dbReference type="SAM" id="Coils"/>
    </source>
</evidence>
<keyword evidence="9 12" id="KW-0066">ATP synthesis</keyword>
<comment type="caution">
    <text evidence="16">The sequence shown here is derived from an EMBL/GenBank/DDBJ whole genome shotgun (WGS) entry which is preliminary data.</text>
</comment>
<keyword evidence="8 12" id="KW-0472">Membrane</keyword>
<dbReference type="EMBL" id="JACJLV010000075">
    <property type="protein sequence ID" value="MBM6827892.1"/>
    <property type="molecule type" value="Genomic_DNA"/>
</dbReference>
<dbReference type="PANTHER" id="PTHR33445">
    <property type="entry name" value="ATP SYNTHASE SUBUNIT B', CHLOROPLASTIC"/>
    <property type="match status" value="1"/>
</dbReference>
<keyword evidence="4 12" id="KW-0812">Transmembrane</keyword>
<evidence type="ECO:0000256" key="12">
    <source>
        <dbReference type="HAMAP-Rule" id="MF_01398"/>
    </source>
</evidence>
<reference evidence="16" key="2">
    <citation type="journal article" date="2021" name="Sci. Rep.">
        <title>The distribution of antibiotic resistance genes in chicken gut microbiota commensals.</title>
        <authorList>
            <person name="Juricova H."/>
            <person name="Matiasovicova J."/>
            <person name="Kubasova T."/>
            <person name="Cejkova D."/>
            <person name="Rychlik I."/>
        </authorList>
    </citation>
    <scope>NUCLEOTIDE SEQUENCE</scope>
    <source>
        <strain evidence="16">An420c</strain>
    </source>
</reference>
<proteinExistence type="inferred from homology"/>
<reference evidence="16" key="1">
    <citation type="submission" date="2020-08" db="EMBL/GenBank/DDBJ databases">
        <authorList>
            <person name="Cejkova D."/>
            <person name="Kubasova T."/>
            <person name="Jahodarova E."/>
            <person name="Rychlik I."/>
        </authorList>
    </citation>
    <scope>NUCLEOTIDE SEQUENCE</scope>
    <source>
        <strain evidence="16">An420c</strain>
    </source>
</reference>
<accession>A0A938XKT3</accession>
<dbReference type="AlphaFoldDB" id="A0A938XKT3"/>
<keyword evidence="5 12" id="KW-0375">Hydrogen ion transport</keyword>
<dbReference type="InterPro" id="IPR005864">
    <property type="entry name" value="ATP_synth_F0_bsu_bac"/>
</dbReference>
<evidence type="ECO:0000256" key="9">
    <source>
        <dbReference type="ARBA" id="ARBA00023310"/>
    </source>
</evidence>
<evidence type="ECO:0000256" key="8">
    <source>
        <dbReference type="ARBA" id="ARBA00023136"/>
    </source>
</evidence>
<dbReference type="HAMAP" id="MF_01398">
    <property type="entry name" value="ATP_synth_b_bprime"/>
    <property type="match status" value="1"/>
</dbReference>
<evidence type="ECO:0000313" key="17">
    <source>
        <dbReference type="Proteomes" id="UP000713880"/>
    </source>
</evidence>
<feature type="compositionally biased region" description="Basic and acidic residues" evidence="15">
    <location>
        <begin position="153"/>
        <end position="166"/>
    </location>
</feature>